<proteinExistence type="inferred from homology"/>
<evidence type="ECO:0000256" key="3">
    <source>
        <dbReference type="ARBA" id="ARBA00022475"/>
    </source>
</evidence>
<evidence type="ECO:0000256" key="7">
    <source>
        <dbReference type="ARBA" id="ARBA00022967"/>
    </source>
</evidence>
<organism evidence="12 13">
    <name type="scientific">Phormidesmis priestleyi Ana</name>
    <dbReference type="NCBI Taxonomy" id="1666911"/>
    <lineage>
        <taxon>Bacteria</taxon>
        <taxon>Bacillati</taxon>
        <taxon>Cyanobacteriota</taxon>
        <taxon>Cyanophyceae</taxon>
        <taxon>Leptolyngbyales</taxon>
        <taxon>Leptolyngbyaceae</taxon>
        <taxon>Phormidesmis</taxon>
    </lineage>
</organism>
<dbReference type="PANTHER" id="PTHR43294">
    <property type="entry name" value="SODIUM/POTASSIUM-TRANSPORTING ATPASE SUBUNIT ALPHA"/>
    <property type="match status" value="1"/>
</dbReference>
<keyword evidence="3" id="KW-1003">Cell membrane</keyword>
<dbReference type="PRINTS" id="PR00119">
    <property type="entry name" value="CATATPASE"/>
</dbReference>
<dbReference type="InterPro" id="IPR001757">
    <property type="entry name" value="P_typ_ATPase"/>
</dbReference>
<comment type="similarity">
    <text evidence="2">Belongs to the cation transport ATPase (P-type) (TC 3.A.3) family. Type IIA subfamily.</text>
</comment>
<evidence type="ECO:0000313" key="13">
    <source>
        <dbReference type="Proteomes" id="UP000050465"/>
    </source>
</evidence>
<feature type="transmembrane region" description="Helical" evidence="10">
    <location>
        <begin position="265"/>
        <end position="287"/>
    </location>
</feature>
<comment type="subcellular location">
    <subcellularLocation>
        <location evidence="1">Cell membrane</location>
        <topology evidence="1">Multi-pass membrane protein</topology>
    </subcellularLocation>
</comment>
<feature type="domain" description="Cation-transporting P-type ATPase N-terminal" evidence="11">
    <location>
        <begin position="18"/>
        <end position="92"/>
    </location>
</feature>
<dbReference type="Pfam" id="PF13246">
    <property type="entry name" value="Cation_ATPase"/>
    <property type="match status" value="1"/>
</dbReference>
<evidence type="ECO:0000256" key="4">
    <source>
        <dbReference type="ARBA" id="ARBA00022692"/>
    </source>
</evidence>
<keyword evidence="5" id="KW-0547">Nucleotide-binding</keyword>
<reference evidence="12 13" key="1">
    <citation type="submission" date="2015-09" db="EMBL/GenBank/DDBJ databases">
        <title>Identification and resolution of microdiversity through metagenomic sequencing of parallel consortia.</title>
        <authorList>
            <person name="Nelson W.C."/>
            <person name="Romine M.F."/>
            <person name="Lindemann S.R."/>
        </authorList>
    </citation>
    <scope>NUCLEOTIDE SEQUENCE [LARGE SCALE GENOMIC DNA]</scope>
    <source>
        <strain evidence="12">Ana</strain>
    </source>
</reference>
<evidence type="ECO:0000256" key="10">
    <source>
        <dbReference type="SAM" id="Phobius"/>
    </source>
</evidence>
<protein>
    <submittedName>
        <fullName evidence="12">Ca2+-transporting ATPase</fullName>
        <ecNumber evidence="12">3.6.3.8</ecNumber>
    </submittedName>
</protein>
<dbReference type="SMART" id="SM00831">
    <property type="entry name" value="Cation_ATPase_N"/>
    <property type="match status" value="1"/>
</dbReference>
<dbReference type="GO" id="GO:0005524">
    <property type="term" value="F:ATP binding"/>
    <property type="evidence" value="ECO:0007669"/>
    <property type="project" value="UniProtKB-KW"/>
</dbReference>
<dbReference type="AlphaFoldDB" id="A0A0P7ZIM4"/>
<dbReference type="SUPFAM" id="SSF81653">
    <property type="entry name" value="Calcium ATPase, transduction domain A"/>
    <property type="match status" value="1"/>
</dbReference>
<keyword evidence="12" id="KW-0378">Hydrolase</keyword>
<dbReference type="GO" id="GO:0005886">
    <property type="term" value="C:plasma membrane"/>
    <property type="evidence" value="ECO:0007669"/>
    <property type="project" value="UniProtKB-SubCell"/>
</dbReference>
<evidence type="ECO:0000259" key="11">
    <source>
        <dbReference type="SMART" id="SM00831"/>
    </source>
</evidence>
<dbReference type="FunFam" id="3.40.50.1000:FF:000001">
    <property type="entry name" value="Phospholipid-transporting ATPase IC"/>
    <property type="match status" value="1"/>
</dbReference>
<dbReference type="SUPFAM" id="SSF81660">
    <property type="entry name" value="Metal cation-transporting ATPase, ATP-binding domain N"/>
    <property type="match status" value="1"/>
</dbReference>
<sequence length="942" mass="102880">MVEPSQLQTATPMTTVPAFYTLPSEQVLQQLQTTEKLGLTDQQVAAQTQRYGLNELQEKAGRSRWVIFRDQFTNIMLLMLMAVAIVSAVLDFQTQQFPKDAIAIFAIVLLNGILGYAQESQAEQALTALKKLASPKVRVLRDGKVLEIDAKRLVPGDIMYLEAGVQVAADGRLIEAVNLQVQEAALTGEATAANKRANVLLPVNAPLGDRANMVFQGTEVIQGRGLVAVTATGMQTELGNIAALLQGVETEPTPLQARMTQLGNVLVSLALALVALVVVGGGLVLGWEQSADLLEASLSMAVAVVPESLPAVITVTLALGMQRMVRRQALIRKLPAVETLGSVTVICSDKTGTLTQNKMVVQVVSTSDQDFQVTGDGYGPEGKLELLDKTGNWPQVIDPKALPAGLNALLMGSVVCNDAVLQTEQGKWTVLGDPTEGALLSLASKVNYLQHAWAEWLPRVGEVPFSSERKRMSVICENRMPENGPLLHPKAPYYIFMKGSPEGVLERCTHHQERTATSQLTDKLRADIIDRNEQLASNGLRVLALAYKPSQAGGQTPQSEVEQDLIWLGLVGMMDPPRLEVKDAVARCQTAGIRTVMITGDHQLTAQAIALQLGILQTDDRVVTGQDIDQMSHEQLMNQVQEIGVYARVAPEHKLRIVQAWQKQGEIVAMTGDGVNDAPALKQADIGIAMGITGTDVSKEAADMVLLDDNFTSIVAATEEGRIVYDNIRRFIKYVLGSNIGEVIVIAATPLLGLAGSPLSPLQILWMNFVTDGLPALALAMEKGEPNVMQRSPYLPRESIFARGLGAYMLRVGLVLAIITIVLMLWGYQYTHQPDYPRDPNTWKTMVFTTLCLAQMGHAWAVRSQTQLTLELNAFSNPFLLWAVSLTTLLQLLLIYVPSFRSFFNTYWLSPTELWICIGFSALVFVWLEAEKLLLRVAMKRK</sequence>
<dbReference type="Pfam" id="PF00689">
    <property type="entry name" value="Cation_ATPase_C"/>
    <property type="match status" value="1"/>
</dbReference>
<evidence type="ECO:0000256" key="1">
    <source>
        <dbReference type="ARBA" id="ARBA00004651"/>
    </source>
</evidence>
<keyword evidence="7" id="KW-1278">Translocase</keyword>
<keyword evidence="4 10" id="KW-0812">Transmembrane</keyword>
<evidence type="ECO:0000256" key="8">
    <source>
        <dbReference type="ARBA" id="ARBA00022989"/>
    </source>
</evidence>
<feature type="transmembrane region" description="Helical" evidence="10">
    <location>
        <begin position="874"/>
        <end position="896"/>
    </location>
</feature>
<dbReference type="Pfam" id="PF00122">
    <property type="entry name" value="E1-E2_ATPase"/>
    <property type="match status" value="1"/>
</dbReference>
<keyword evidence="9 10" id="KW-0472">Membrane</keyword>
<dbReference type="EC" id="3.6.3.8" evidence="12"/>
<keyword evidence="6" id="KW-0067">ATP-binding</keyword>
<dbReference type="InterPro" id="IPR006068">
    <property type="entry name" value="ATPase_P-typ_cation-transptr_C"/>
</dbReference>
<feature type="transmembrane region" description="Helical" evidence="10">
    <location>
        <begin position="731"/>
        <end position="752"/>
    </location>
</feature>
<gene>
    <name evidence="12" type="ORF">HLUCCA11_14385</name>
</gene>
<evidence type="ECO:0000313" key="12">
    <source>
        <dbReference type="EMBL" id="KPQ34483.1"/>
    </source>
</evidence>
<feature type="transmembrane region" description="Helical" evidence="10">
    <location>
        <begin position="801"/>
        <end position="826"/>
    </location>
</feature>
<evidence type="ECO:0000256" key="5">
    <source>
        <dbReference type="ARBA" id="ARBA00022741"/>
    </source>
</evidence>
<dbReference type="PROSITE" id="PS00154">
    <property type="entry name" value="ATPASE_E1_E2"/>
    <property type="match status" value="1"/>
</dbReference>
<feature type="transmembrane region" description="Helical" evidence="10">
    <location>
        <begin position="299"/>
        <end position="320"/>
    </location>
</feature>
<dbReference type="PATRIC" id="fig|1666911.3.peg.130"/>
<dbReference type="NCBIfam" id="TIGR01494">
    <property type="entry name" value="ATPase_P-type"/>
    <property type="match status" value="2"/>
</dbReference>
<dbReference type="Gene3D" id="3.40.1110.10">
    <property type="entry name" value="Calcium-transporting ATPase, cytoplasmic domain N"/>
    <property type="match status" value="1"/>
</dbReference>
<dbReference type="SUPFAM" id="SSF81665">
    <property type="entry name" value="Calcium ATPase, transmembrane domain M"/>
    <property type="match status" value="1"/>
</dbReference>
<feature type="transmembrane region" description="Helical" evidence="10">
    <location>
        <begin position="72"/>
        <end position="89"/>
    </location>
</feature>
<feature type="transmembrane region" description="Helical" evidence="10">
    <location>
        <begin position="764"/>
        <end position="781"/>
    </location>
</feature>
<dbReference type="InterPro" id="IPR044492">
    <property type="entry name" value="P_typ_ATPase_HD_dom"/>
</dbReference>
<dbReference type="InterPro" id="IPR018303">
    <property type="entry name" value="ATPase_P-typ_P_site"/>
</dbReference>
<dbReference type="PRINTS" id="PR00120">
    <property type="entry name" value="HATPASE"/>
</dbReference>
<feature type="transmembrane region" description="Helical" evidence="10">
    <location>
        <begin position="101"/>
        <end position="117"/>
    </location>
</feature>
<accession>A0A0P7ZIM4</accession>
<dbReference type="GO" id="GO:0016887">
    <property type="term" value="F:ATP hydrolysis activity"/>
    <property type="evidence" value="ECO:0007669"/>
    <property type="project" value="InterPro"/>
</dbReference>
<dbReference type="SFLD" id="SFLDG00002">
    <property type="entry name" value="C1.7:_P-type_atpase_like"/>
    <property type="match status" value="1"/>
</dbReference>
<dbReference type="SFLD" id="SFLDS00003">
    <property type="entry name" value="Haloacid_Dehalogenase"/>
    <property type="match status" value="1"/>
</dbReference>
<dbReference type="InterPro" id="IPR050510">
    <property type="entry name" value="Cation_transp_ATPase_P-type"/>
</dbReference>
<dbReference type="SUPFAM" id="SSF56784">
    <property type="entry name" value="HAD-like"/>
    <property type="match status" value="1"/>
</dbReference>
<dbReference type="Gene3D" id="1.20.1110.10">
    <property type="entry name" value="Calcium-transporting ATPase, transmembrane domain"/>
    <property type="match status" value="1"/>
</dbReference>
<name>A0A0P7ZIM4_9CYAN</name>
<dbReference type="InterPro" id="IPR036412">
    <property type="entry name" value="HAD-like_sf"/>
</dbReference>
<comment type="caution">
    <text evidence="12">The sequence shown here is derived from an EMBL/GenBank/DDBJ whole genome shotgun (WGS) entry which is preliminary data.</text>
</comment>
<dbReference type="EMBL" id="LJZR01000019">
    <property type="protein sequence ID" value="KPQ34483.1"/>
    <property type="molecule type" value="Genomic_DNA"/>
</dbReference>
<dbReference type="InterPro" id="IPR023214">
    <property type="entry name" value="HAD_sf"/>
</dbReference>
<feature type="transmembrane region" description="Helical" evidence="10">
    <location>
        <begin position="846"/>
        <end position="862"/>
    </location>
</feature>
<evidence type="ECO:0000256" key="9">
    <source>
        <dbReference type="ARBA" id="ARBA00023136"/>
    </source>
</evidence>
<dbReference type="Gene3D" id="3.40.50.1000">
    <property type="entry name" value="HAD superfamily/HAD-like"/>
    <property type="match status" value="1"/>
</dbReference>
<dbReference type="InterPro" id="IPR008250">
    <property type="entry name" value="ATPase_P-typ_transduc_dom_A_sf"/>
</dbReference>
<dbReference type="Pfam" id="PF00690">
    <property type="entry name" value="Cation_ATPase_N"/>
    <property type="match status" value="1"/>
</dbReference>
<evidence type="ECO:0000256" key="2">
    <source>
        <dbReference type="ARBA" id="ARBA00005675"/>
    </source>
</evidence>
<dbReference type="SFLD" id="SFLDF00027">
    <property type="entry name" value="p-type_atpase"/>
    <property type="match status" value="1"/>
</dbReference>
<dbReference type="InterPro" id="IPR004014">
    <property type="entry name" value="ATPase_P-typ_cation-transptr_N"/>
</dbReference>
<dbReference type="InterPro" id="IPR023298">
    <property type="entry name" value="ATPase_P-typ_TM_dom_sf"/>
</dbReference>
<keyword evidence="8 10" id="KW-1133">Transmembrane helix</keyword>
<dbReference type="PANTHER" id="PTHR43294:SF21">
    <property type="entry name" value="CATION TRANSPORTING ATPASE"/>
    <property type="match status" value="1"/>
</dbReference>
<dbReference type="Gene3D" id="2.70.150.10">
    <property type="entry name" value="Calcium-transporting ATPase, cytoplasmic transduction domain A"/>
    <property type="match status" value="1"/>
</dbReference>
<dbReference type="FunFam" id="3.40.50.1000:FF:000028">
    <property type="entry name" value="Calcium-transporting P-type ATPase, putative"/>
    <property type="match status" value="1"/>
</dbReference>
<dbReference type="Proteomes" id="UP000050465">
    <property type="component" value="Unassembled WGS sequence"/>
</dbReference>
<dbReference type="STRING" id="1666911.HLUCCA11_14385"/>
<dbReference type="InterPro" id="IPR059000">
    <property type="entry name" value="ATPase_P-type_domA"/>
</dbReference>
<evidence type="ECO:0000256" key="6">
    <source>
        <dbReference type="ARBA" id="ARBA00022840"/>
    </source>
</evidence>
<feature type="transmembrane region" description="Helical" evidence="10">
    <location>
        <begin position="908"/>
        <end position="930"/>
    </location>
</feature>
<dbReference type="InterPro" id="IPR023299">
    <property type="entry name" value="ATPase_P-typ_cyto_dom_N"/>
</dbReference>